<dbReference type="InterPro" id="IPR011701">
    <property type="entry name" value="MFS"/>
</dbReference>
<feature type="domain" description="Major facilitator superfamily (MFS) profile" evidence="8">
    <location>
        <begin position="8"/>
        <end position="391"/>
    </location>
</feature>
<feature type="transmembrane region" description="Helical" evidence="7">
    <location>
        <begin position="339"/>
        <end position="361"/>
    </location>
</feature>
<sequence length="393" mass="43452">MKNKKKIAVEFIILFGIISALGDITYEGARSVYGTYLASLGATATIIGFITGLGEFLGYTFRLASGYFVDKTGMDWPITILGYALLLSVPLLGFSNTWKVAAIFVLCERLGKAIRSPGKSSMLSHATKHVGTGFGFGILEAVDQLGALIGPLVFTFALTLTGTYKAGFKFMLIPALLTIGFVIFARIRVPNPKELEEDIKTEKKVDIKSNKALYTEKFINYSLFIFFSIVGFVNFPILSYHFLNKKIILEGVIPTLYAVAMALDGLFALIIGKYYDKKGFKALMFVPILSVALVILGFSKNMYFAVVSVMLWGIVMSIHETILKAAIADITTKDIRGRAYGIFYTIYGISMLIGSVIMGYLYEVSTLSIIMFAAICQLVAFIFYFRFKQSLQK</sequence>
<keyword evidence="5 7" id="KW-1133">Transmembrane helix</keyword>
<dbReference type="InterPro" id="IPR052425">
    <property type="entry name" value="Uncharacterized_MFS-type"/>
</dbReference>
<dbReference type="Pfam" id="PF07690">
    <property type="entry name" value="MFS_1"/>
    <property type="match status" value="1"/>
</dbReference>
<dbReference type="PANTHER" id="PTHR42688">
    <property type="entry name" value="CONSERVED PROTEIN"/>
    <property type="match status" value="1"/>
</dbReference>
<feature type="transmembrane region" description="Helical" evidence="7">
    <location>
        <begin position="218"/>
        <end position="243"/>
    </location>
</feature>
<dbReference type="Gene3D" id="1.20.1250.20">
    <property type="entry name" value="MFS general substrate transporter like domains"/>
    <property type="match status" value="2"/>
</dbReference>
<feature type="transmembrane region" description="Helical" evidence="7">
    <location>
        <begin position="282"/>
        <end position="298"/>
    </location>
</feature>
<evidence type="ECO:0000256" key="3">
    <source>
        <dbReference type="ARBA" id="ARBA00022475"/>
    </source>
</evidence>
<evidence type="ECO:0000256" key="6">
    <source>
        <dbReference type="ARBA" id="ARBA00023136"/>
    </source>
</evidence>
<comment type="subcellular location">
    <subcellularLocation>
        <location evidence="1">Cell membrane</location>
        <topology evidence="1">Multi-pass membrane protein</topology>
    </subcellularLocation>
</comment>
<dbReference type="PANTHER" id="PTHR42688:SF1">
    <property type="entry name" value="BLR5212 PROTEIN"/>
    <property type="match status" value="1"/>
</dbReference>
<feature type="transmembrane region" description="Helical" evidence="7">
    <location>
        <begin position="367"/>
        <end position="387"/>
    </location>
</feature>
<evidence type="ECO:0000259" key="8">
    <source>
        <dbReference type="PROSITE" id="PS50850"/>
    </source>
</evidence>
<keyword evidence="6 7" id="KW-0472">Membrane</keyword>
<dbReference type="PROSITE" id="PS50850">
    <property type="entry name" value="MFS"/>
    <property type="match status" value="1"/>
</dbReference>
<keyword evidence="2" id="KW-0813">Transport</keyword>
<feature type="transmembrane region" description="Helical" evidence="7">
    <location>
        <begin position="255"/>
        <end position="275"/>
    </location>
</feature>
<dbReference type="RefSeq" id="WP_073249830.1">
    <property type="nucleotide sequence ID" value="NZ_FQVG01000058.1"/>
</dbReference>
<feature type="transmembrane region" description="Helical" evidence="7">
    <location>
        <begin position="166"/>
        <end position="185"/>
    </location>
</feature>
<accession>A0A1M5AVG2</accession>
<keyword evidence="3" id="KW-1003">Cell membrane</keyword>
<evidence type="ECO:0000256" key="2">
    <source>
        <dbReference type="ARBA" id="ARBA00022448"/>
    </source>
</evidence>
<name>A0A1M5AVG2_9CLOT</name>
<reference evidence="10" key="1">
    <citation type="submission" date="2016-11" db="EMBL/GenBank/DDBJ databases">
        <authorList>
            <person name="Varghese N."/>
            <person name="Submissions S."/>
        </authorList>
    </citation>
    <scope>NUCLEOTIDE SEQUENCE [LARGE SCALE GENOMIC DNA]</scope>
    <source>
        <strain evidence="10">DSM 10124</strain>
    </source>
</reference>
<feature type="transmembrane region" description="Helical" evidence="7">
    <location>
        <begin position="7"/>
        <end position="26"/>
    </location>
</feature>
<gene>
    <name evidence="9" type="ORF">SAMN02746091_02299</name>
</gene>
<evidence type="ECO:0000256" key="1">
    <source>
        <dbReference type="ARBA" id="ARBA00004651"/>
    </source>
</evidence>
<organism evidence="9 10">
    <name type="scientific">Caloramator proteoclasticus DSM 10124</name>
    <dbReference type="NCBI Taxonomy" id="1121262"/>
    <lineage>
        <taxon>Bacteria</taxon>
        <taxon>Bacillati</taxon>
        <taxon>Bacillota</taxon>
        <taxon>Clostridia</taxon>
        <taxon>Eubacteriales</taxon>
        <taxon>Clostridiaceae</taxon>
        <taxon>Caloramator</taxon>
    </lineage>
</organism>
<proteinExistence type="predicted"/>
<dbReference type="InterPro" id="IPR020846">
    <property type="entry name" value="MFS_dom"/>
</dbReference>
<dbReference type="SUPFAM" id="SSF103473">
    <property type="entry name" value="MFS general substrate transporter"/>
    <property type="match status" value="1"/>
</dbReference>
<evidence type="ECO:0000256" key="5">
    <source>
        <dbReference type="ARBA" id="ARBA00022989"/>
    </source>
</evidence>
<dbReference type="GO" id="GO:0005886">
    <property type="term" value="C:plasma membrane"/>
    <property type="evidence" value="ECO:0007669"/>
    <property type="project" value="UniProtKB-SubCell"/>
</dbReference>
<keyword evidence="4 7" id="KW-0812">Transmembrane</keyword>
<feature type="transmembrane region" description="Helical" evidence="7">
    <location>
        <begin position="38"/>
        <end position="61"/>
    </location>
</feature>
<evidence type="ECO:0000313" key="10">
    <source>
        <dbReference type="Proteomes" id="UP000184423"/>
    </source>
</evidence>
<dbReference type="CDD" id="cd17370">
    <property type="entry name" value="MFS_MJ1317_like"/>
    <property type="match status" value="1"/>
</dbReference>
<evidence type="ECO:0000313" key="9">
    <source>
        <dbReference type="EMBL" id="SHF34241.1"/>
    </source>
</evidence>
<dbReference type="InterPro" id="IPR036259">
    <property type="entry name" value="MFS_trans_sf"/>
</dbReference>
<feature type="transmembrane region" description="Helical" evidence="7">
    <location>
        <begin position="304"/>
        <end position="327"/>
    </location>
</feature>
<protein>
    <submittedName>
        <fullName evidence="9">Major Facilitator Superfamily protein</fullName>
    </submittedName>
</protein>
<evidence type="ECO:0000256" key="7">
    <source>
        <dbReference type="SAM" id="Phobius"/>
    </source>
</evidence>
<feature type="transmembrane region" description="Helical" evidence="7">
    <location>
        <begin position="73"/>
        <end position="94"/>
    </location>
</feature>
<dbReference type="GO" id="GO:0022857">
    <property type="term" value="F:transmembrane transporter activity"/>
    <property type="evidence" value="ECO:0007669"/>
    <property type="project" value="InterPro"/>
</dbReference>
<dbReference type="EMBL" id="FQVG01000058">
    <property type="protein sequence ID" value="SHF34241.1"/>
    <property type="molecule type" value="Genomic_DNA"/>
</dbReference>
<dbReference type="AlphaFoldDB" id="A0A1M5AVG2"/>
<evidence type="ECO:0000256" key="4">
    <source>
        <dbReference type="ARBA" id="ARBA00022692"/>
    </source>
</evidence>
<keyword evidence="10" id="KW-1185">Reference proteome</keyword>
<dbReference type="Proteomes" id="UP000184423">
    <property type="component" value="Unassembled WGS sequence"/>
</dbReference>